<evidence type="ECO:0000313" key="1">
    <source>
        <dbReference type="EMBL" id="KAF6075077.1"/>
    </source>
</evidence>
<organism evidence="1 2">
    <name type="scientific">Phyllostomus discolor</name>
    <name type="common">pale spear-nosed bat</name>
    <dbReference type="NCBI Taxonomy" id="89673"/>
    <lineage>
        <taxon>Eukaryota</taxon>
        <taxon>Metazoa</taxon>
        <taxon>Chordata</taxon>
        <taxon>Craniata</taxon>
        <taxon>Vertebrata</taxon>
        <taxon>Euteleostomi</taxon>
        <taxon>Mammalia</taxon>
        <taxon>Eutheria</taxon>
        <taxon>Laurasiatheria</taxon>
        <taxon>Chiroptera</taxon>
        <taxon>Yangochiroptera</taxon>
        <taxon>Phyllostomidae</taxon>
        <taxon>Phyllostominae</taxon>
        <taxon>Phyllostomus</taxon>
    </lineage>
</organism>
<name>A0A833YJ65_9CHIR</name>
<reference evidence="1 2" key="1">
    <citation type="journal article" date="2020" name="Nature">
        <title>Six reference-quality genomes reveal evolution of bat adaptations.</title>
        <authorList>
            <person name="Jebb D."/>
            <person name="Huang Z."/>
            <person name="Pippel M."/>
            <person name="Hughes G.M."/>
            <person name="Lavrichenko K."/>
            <person name="Devanna P."/>
            <person name="Winkler S."/>
            <person name="Jermiin L.S."/>
            <person name="Skirmuntt E.C."/>
            <person name="Katzourakis A."/>
            <person name="Burkitt-Gray L."/>
            <person name="Ray D.A."/>
            <person name="Sullivan K.A.M."/>
            <person name="Roscito J.G."/>
            <person name="Kirilenko B.M."/>
            <person name="Davalos L.M."/>
            <person name="Corthals A.P."/>
            <person name="Power M.L."/>
            <person name="Jones G."/>
            <person name="Ransome R.D."/>
            <person name="Dechmann D.K.N."/>
            <person name="Locatelli A.G."/>
            <person name="Puechmaille S.J."/>
            <person name="Fedrigo O."/>
            <person name="Jarvis E.D."/>
            <person name="Hiller M."/>
            <person name="Vernes S.C."/>
            <person name="Myers E.W."/>
            <person name="Teeling E.C."/>
        </authorList>
    </citation>
    <scope>NUCLEOTIDE SEQUENCE [LARGE SCALE GENOMIC DNA]</scope>
    <source>
        <strain evidence="1">Bat1K_MPI-CBG_1</strain>
    </source>
</reference>
<accession>A0A833YJ65</accession>
<sequence>MECETFIEILILWKGEESYLKGDGNIFSIIRHISISVAHAGNPSVRAERMSPFSKLLWRPSVFPASPTAVGYIWWHCSRSSSASVMNILCPSFIIAVQLQSSPCPPLRSPALPPTSRLSANTFFAKDLEPRRAGVGPIGAVGRSWD</sequence>
<dbReference type="EMBL" id="JABVXQ010000015">
    <property type="protein sequence ID" value="KAF6075077.1"/>
    <property type="molecule type" value="Genomic_DNA"/>
</dbReference>
<dbReference type="Proteomes" id="UP000664940">
    <property type="component" value="Unassembled WGS sequence"/>
</dbReference>
<gene>
    <name evidence="1" type="ORF">HJG60_009475</name>
</gene>
<proteinExistence type="predicted"/>
<comment type="caution">
    <text evidence="1">The sequence shown here is derived from an EMBL/GenBank/DDBJ whole genome shotgun (WGS) entry which is preliminary data.</text>
</comment>
<protein>
    <submittedName>
        <fullName evidence="1">Uncharacterized protein</fullName>
    </submittedName>
</protein>
<evidence type="ECO:0000313" key="2">
    <source>
        <dbReference type="Proteomes" id="UP000664940"/>
    </source>
</evidence>
<dbReference type="AlphaFoldDB" id="A0A833YJ65"/>